<reference evidence="3" key="2">
    <citation type="submission" date="2022-06" db="EMBL/GenBank/DDBJ databases">
        <authorList>
            <person name="Holder M.E."/>
            <person name="Ajami N.J."/>
            <person name="Petrosino J.F."/>
        </authorList>
    </citation>
    <scope>NUCLEOTIDE SEQUENCE</scope>
    <source>
        <strain evidence="3">RMA 8861</strain>
    </source>
</reference>
<name>A0A9N7JNA8_CLOSE</name>
<dbReference type="EMBL" id="CP099799">
    <property type="protein sequence ID" value="USS02247.1"/>
    <property type="molecule type" value="Genomic_DNA"/>
</dbReference>
<dbReference type="Proteomes" id="UP000280586">
    <property type="component" value="Chromosome"/>
</dbReference>
<dbReference type="OrthoDB" id="1707181at2"/>
<dbReference type="RefSeq" id="WP_066676025.1">
    <property type="nucleotide sequence ID" value="NZ_CABMIZ010000013.1"/>
</dbReference>
<reference evidence="2 4" key="1">
    <citation type="submission" date="2017-09" db="EMBL/GenBank/DDBJ databases">
        <authorList>
            <person name="Thomas P."/>
            <person name="Seyboldt C."/>
        </authorList>
    </citation>
    <scope>NUCLEOTIDE SEQUENCE [LARGE SCALE GENOMIC DNA]</scope>
    <source>
        <strain evidence="2 4">DSM 7534</strain>
    </source>
</reference>
<dbReference type="AlphaFoldDB" id="A0A9N7JNA8"/>
<evidence type="ECO:0000313" key="4">
    <source>
        <dbReference type="Proteomes" id="UP000280586"/>
    </source>
</evidence>
<sequence>MTKKQFGIIFTLMALIVCVGVLSAKLNKNGLTDPTDFSQVLSGDTVADKKDDGNKKDESKKEEKNDKKDEQTLSTQDSFYNIRSEKEQQAAATKQQLNAIIADANTSQQQKDVATNELTEKTMLEDKEGRIELSIKNKGFEDALCFIQGNNVRVIVKANEVSDADNAVIQEIVEDISSISDVIIEKK</sequence>
<accession>A0A9N7JNA8</accession>
<proteinExistence type="predicted"/>
<feature type="compositionally biased region" description="Polar residues" evidence="1">
    <location>
        <begin position="33"/>
        <end position="42"/>
    </location>
</feature>
<dbReference type="InterPro" id="IPR024232">
    <property type="entry name" value="SpoIIIAH"/>
</dbReference>
<feature type="compositionally biased region" description="Basic and acidic residues" evidence="1">
    <location>
        <begin position="46"/>
        <end position="71"/>
    </location>
</feature>
<evidence type="ECO:0000313" key="3">
    <source>
        <dbReference type="EMBL" id="USS02247.1"/>
    </source>
</evidence>
<dbReference type="Proteomes" id="UP001055437">
    <property type="component" value="Chromosome"/>
</dbReference>
<feature type="region of interest" description="Disordered" evidence="1">
    <location>
        <begin position="33"/>
        <end position="77"/>
    </location>
</feature>
<dbReference type="Pfam" id="PF12685">
    <property type="entry name" value="SpoIIIAH"/>
    <property type="match status" value="1"/>
</dbReference>
<keyword evidence="5" id="KW-1185">Reference proteome</keyword>
<organism evidence="2 4">
    <name type="scientific">Clostridium septicum</name>
    <dbReference type="NCBI Taxonomy" id="1504"/>
    <lineage>
        <taxon>Bacteria</taxon>
        <taxon>Bacillati</taxon>
        <taxon>Bacillota</taxon>
        <taxon>Clostridia</taxon>
        <taxon>Eubacteriales</taxon>
        <taxon>Clostridiaceae</taxon>
        <taxon>Clostridium</taxon>
    </lineage>
</organism>
<dbReference type="KEGG" id="csep:CP523_15045"/>
<dbReference type="EMBL" id="CP023671">
    <property type="protein sequence ID" value="AYE35643.1"/>
    <property type="molecule type" value="Genomic_DNA"/>
</dbReference>
<protein>
    <submittedName>
        <fullName evidence="3">SpoIIIAH-like family protein</fullName>
    </submittedName>
    <submittedName>
        <fullName evidence="2">Stage III sporulation protein AH</fullName>
    </submittedName>
</protein>
<dbReference type="InterPro" id="IPR038503">
    <property type="entry name" value="SpoIIIAH_sf"/>
</dbReference>
<evidence type="ECO:0000256" key="1">
    <source>
        <dbReference type="SAM" id="MobiDB-lite"/>
    </source>
</evidence>
<evidence type="ECO:0000313" key="2">
    <source>
        <dbReference type="EMBL" id="AYE35643.1"/>
    </source>
</evidence>
<gene>
    <name evidence="2" type="ORF">CP523_15045</name>
    <name evidence="3" type="ORF">NH397_07485</name>
</gene>
<evidence type="ECO:0000313" key="5">
    <source>
        <dbReference type="Proteomes" id="UP001055437"/>
    </source>
</evidence>
<dbReference type="GeneID" id="303562005"/>
<dbReference type="Gene3D" id="1.10.287.4300">
    <property type="entry name" value="Stage III sporulation protein AH-like"/>
    <property type="match status" value="1"/>
</dbReference>